<organism evidence="1 2">
    <name type="scientific">Hamadaea flava</name>
    <dbReference type="NCBI Taxonomy" id="1742688"/>
    <lineage>
        <taxon>Bacteria</taxon>
        <taxon>Bacillati</taxon>
        <taxon>Actinomycetota</taxon>
        <taxon>Actinomycetes</taxon>
        <taxon>Micromonosporales</taxon>
        <taxon>Micromonosporaceae</taxon>
        <taxon>Hamadaea</taxon>
    </lineage>
</organism>
<name>A0ABV8LLN2_9ACTN</name>
<dbReference type="RefSeq" id="WP_253754473.1">
    <property type="nucleotide sequence ID" value="NZ_JAMZDZ010000001.1"/>
</dbReference>
<dbReference type="Proteomes" id="UP001595816">
    <property type="component" value="Unassembled WGS sequence"/>
</dbReference>
<accession>A0ABV8LLN2</accession>
<reference evidence="2" key="1">
    <citation type="journal article" date="2019" name="Int. J. Syst. Evol. Microbiol.">
        <title>The Global Catalogue of Microorganisms (GCM) 10K type strain sequencing project: providing services to taxonomists for standard genome sequencing and annotation.</title>
        <authorList>
            <consortium name="The Broad Institute Genomics Platform"/>
            <consortium name="The Broad Institute Genome Sequencing Center for Infectious Disease"/>
            <person name="Wu L."/>
            <person name="Ma J."/>
        </authorList>
    </citation>
    <scope>NUCLEOTIDE SEQUENCE [LARGE SCALE GENOMIC DNA]</scope>
    <source>
        <strain evidence="2">CGMCC 4.7289</strain>
    </source>
</reference>
<comment type="caution">
    <text evidence="1">The sequence shown here is derived from an EMBL/GenBank/DDBJ whole genome shotgun (WGS) entry which is preliminary data.</text>
</comment>
<dbReference type="EMBL" id="JBHSAY010000006">
    <property type="protein sequence ID" value="MFC4131184.1"/>
    <property type="molecule type" value="Genomic_DNA"/>
</dbReference>
<evidence type="ECO:0000313" key="2">
    <source>
        <dbReference type="Proteomes" id="UP001595816"/>
    </source>
</evidence>
<evidence type="ECO:0000313" key="1">
    <source>
        <dbReference type="EMBL" id="MFC4131184.1"/>
    </source>
</evidence>
<sequence>MNFRNYTLVLTTDGPIPQTVGRLLSDIRTELLTFTYPPAGDGPVEAQLRGSADPTVVAAVVRHALAPLGRGILAGQLVYDADADADADTDAAPYAGVDLFCPRRSAGCPLLPHQGPCPAPQPPVARHTLVDVTLRGGMGPYRATIIGYHEPGSTPPAAISRSGLQRIGEDLNTAGRGQLLLAEDGTAIVITSTAEGTPSKLLLDRDDDGLYRLPHGWAETVRPIRTRLNYHGLTFRRAFVRRPDLADGYPALLIQPEYRRVVPWLSRDTLLQLAYDLHDTNAQYDGEGGDQIVFTDPDAVLFRVDHNQRNAGPVAILRPNRLGLYPTGRTRIAWTAQPTAEPPLTVATVTLAGTSIEVDAFVPRESPIGQPVNPMLTSSGITQLATALYTAGQQQTRARLTVEGHVVHLHTPGTGPAAAEVLRPDGFGLRQVPVDGWRWHRTS</sequence>
<proteinExistence type="predicted"/>
<keyword evidence="2" id="KW-1185">Reference proteome</keyword>
<gene>
    <name evidence="1" type="ORF">ACFOZ4_11270</name>
</gene>
<protein>
    <submittedName>
        <fullName evidence="1">Uncharacterized protein</fullName>
    </submittedName>
</protein>